<dbReference type="AlphaFoldDB" id="A0AAV7ERE8"/>
<feature type="coiled-coil region" evidence="1">
    <location>
        <begin position="260"/>
        <end position="291"/>
    </location>
</feature>
<evidence type="ECO:0000313" key="4">
    <source>
        <dbReference type="Proteomes" id="UP000825729"/>
    </source>
</evidence>
<gene>
    <name evidence="3" type="ORF">H6P81_011149</name>
</gene>
<dbReference type="PANTHER" id="PTHR33704:SF1">
    <property type="entry name" value="PROTEIN HEAT INTOLERANT 4-RELATED"/>
    <property type="match status" value="1"/>
</dbReference>
<protein>
    <recommendedName>
        <fullName evidence="5">Protein HEAT INTOLERANT 4-like</fullName>
    </recommendedName>
</protein>
<sequence length="331" mass="38645">MAKRRATKRKAEQKEEKQPAEKQQKGEKAASTRAKRVKAPAAAKSDDEPEFLEEKRNMEDLWQAAFPVGTEWDQMDAVYEIKWDFTNLENAFEEGGLLHDKKVYIFGCTEPQMVFTEGGGKVICIPAVVAVVSPFPPSDKIGVKSVQRENEEIIPMKEMKMAWVPYIPLEDRLSQVERAALKHLKIERIKKYDYCLPYFYNPLKQDEEEQNTVVQIMYPTEPPVVCDFDWDMDDLEEFVDEKIKDEVLVESEKEEFKKFIQGKVKETKKAQREAREARKKAVEEMDEKVKEAYQNMRFYKFYPVKKAGTPDISSLKSPFINRYYGRAHEVL</sequence>
<comment type="caution">
    <text evidence="3">The sequence shown here is derived from an EMBL/GenBank/DDBJ whole genome shotgun (WGS) entry which is preliminary data.</text>
</comment>
<evidence type="ECO:0008006" key="5">
    <source>
        <dbReference type="Google" id="ProtNLM"/>
    </source>
</evidence>
<feature type="region of interest" description="Disordered" evidence="2">
    <location>
        <begin position="1"/>
        <end position="51"/>
    </location>
</feature>
<evidence type="ECO:0000256" key="2">
    <source>
        <dbReference type="SAM" id="MobiDB-lite"/>
    </source>
</evidence>
<accession>A0AAV7ERE8</accession>
<dbReference type="PANTHER" id="PTHR33704">
    <property type="entry name" value="PROTEIN HEAT INTOLERANT 4-RELATED"/>
    <property type="match status" value="1"/>
</dbReference>
<dbReference type="Gene3D" id="6.10.250.2770">
    <property type="match status" value="1"/>
</dbReference>
<dbReference type="GO" id="GO:1900034">
    <property type="term" value="P:regulation of cellular response to heat"/>
    <property type="evidence" value="ECO:0007669"/>
    <property type="project" value="InterPro"/>
</dbReference>
<keyword evidence="4" id="KW-1185">Reference proteome</keyword>
<dbReference type="EMBL" id="JAINDJ010000004">
    <property type="protein sequence ID" value="KAG9451184.1"/>
    <property type="molecule type" value="Genomic_DNA"/>
</dbReference>
<evidence type="ECO:0000256" key="1">
    <source>
        <dbReference type="SAM" id="Coils"/>
    </source>
</evidence>
<evidence type="ECO:0000313" key="3">
    <source>
        <dbReference type="EMBL" id="KAG9451184.1"/>
    </source>
</evidence>
<dbReference type="InterPro" id="IPR039313">
    <property type="entry name" value="HIT4"/>
</dbReference>
<keyword evidence="1" id="KW-0175">Coiled coil</keyword>
<name>A0AAV7ERE8_ARIFI</name>
<reference evidence="3 4" key="1">
    <citation type="submission" date="2021-07" db="EMBL/GenBank/DDBJ databases">
        <title>The Aristolochia fimbriata genome: insights into angiosperm evolution, floral development and chemical biosynthesis.</title>
        <authorList>
            <person name="Jiao Y."/>
        </authorList>
    </citation>
    <scope>NUCLEOTIDE SEQUENCE [LARGE SCALE GENOMIC DNA]</scope>
    <source>
        <strain evidence="3">IBCAS-2021</strain>
        <tissue evidence="3">Leaf</tissue>
    </source>
</reference>
<dbReference type="Proteomes" id="UP000825729">
    <property type="component" value="Unassembled WGS sequence"/>
</dbReference>
<feature type="compositionally biased region" description="Basic and acidic residues" evidence="2">
    <location>
        <begin position="9"/>
        <end position="30"/>
    </location>
</feature>
<proteinExistence type="predicted"/>
<organism evidence="3 4">
    <name type="scientific">Aristolochia fimbriata</name>
    <name type="common">White veined hardy Dutchman's pipe vine</name>
    <dbReference type="NCBI Taxonomy" id="158543"/>
    <lineage>
        <taxon>Eukaryota</taxon>
        <taxon>Viridiplantae</taxon>
        <taxon>Streptophyta</taxon>
        <taxon>Embryophyta</taxon>
        <taxon>Tracheophyta</taxon>
        <taxon>Spermatophyta</taxon>
        <taxon>Magnoliopsida</taxon>
        <taxon>Magnoliidae</taxon>
        <taxon>Piperales</taxon>
        <taxon>Aristolochiaceae</taxon>
        <taxon>Aristolochia</taxon>
    </lineage>
</organism>